<dbReference type="InterPro" id="IPR001387">
    <property type="entry name" value="Cro/C1-type_HTH"/>
</dbReference>
<comment type="caution">
    <text evidence="2">The sequence shown here is derived from an EMBL/GenBank/DDBJ whole genome shotgun (WGS) entry which is preliminary data.</text>
</comment>
<dbReference type="Gene3D" id="1.10.260.40">
    <property type="entry name" value="lambda repressor-like DNA-binding domains"/>
    <property type="match status" value="1"/>
</dbReference>
<dbReference type="Proteomes" id="UP000033632">
    <property type="component" value="Unassembled WGS sequence"/>
</dbReference>
<dbReference type="Pfam" id="PF01381">
    <property type="entry name" value="HTH_3"/>
    <property type="match status" value="1"/>
</dbReference>
<feature type="domain" description="HTH cro/C1-type" evidence="1">
    <location>
        <begin position="61"/>
        <end position="114"/>
    </location>
</feature>
<dbReference type="PATRIC" id="fig|443610.3.peg.1179"/>
<protein>
    <recommendedName>
        <fullName evidence="1">HTH cro/C1-type domain-containing protein</fullName>
    </recommendedName>
</protein>
<dbReference type="SUPFAM" id="SSF47413">
    <property type="entry name" value="lambda repressor-like DNA-binding domains"/>
    <property type="match status" value="1"/>
</dbReference>
<keyword evidence="3" id="KW-1185">Reference proteome</keyword>
<dbReference type="PANTHER" id="PTHR40455">
    <property type="entry name" value="ANTITOXIN HIGA"/>
    <property type="match status" value="1"/>
</dbReference>
<dbReference type="CDD" id="cd00093">
    <property type="entry name" value="HTH_XRE"/>
    <property type="match status" value="1"/>
</dbReference>
<gene>
    <name evidence="2" type="ORF">VE25_14550</name>
</gene>
<evidence type="ECO:0000313" key="3">
    <source>
        <dbReference type="Proteomes" id="UP000033632"/>
    </source>
</evidence>
<dbReference type="InterPro" id="IPR010982">
    <property type="entry name" value="Lambda_DNA-bd_dom_sf"/>
</dbReference>
<dbReference type="GO" id="GO:0006355">
    <property type="term" value="P:regulation of DNA-templated transcription"/>
    <property type="evidence" value="ECO:0007669"/>
    <property type="project" value="InterPro"/>
</dbReference>
<dbReference type="EMBL" id="JZEX01000124">
    <property type="protein sequence ID" value="KKB11008.1"/>
    <property type="molecule type" value="Genomic_DNA"/>
</dbReference>
<organism evidence="2 3">
    <name type="scientific">Devosia geojensis</name>
    <dbReference type="NCBI Taxonomy" id="443610"/>
    <lineage>
        <taxon>Bacteria</taxon>
        <taxon>Pseudomonadati</taxon>
        <taxon>Pseudomonadota</taxon>
        <taxon>Alphaproteobacteria</taxon>
        <taxon>Hyphomicrobiales</taxon>
        <taxon>Devosiaceae</taxon>
        <taxon>Devosia</taxon>
    </lineage>
</organism>
<name>A0A0F5FQ94_9HYPH</name>
<evidence type="ECO:0000259" key="1">
    <source>
        <dbReference type="PROSITE" id="PS50943"/>
    </source>
</evidence>
<dbReference type="OrthoDB" id="9796786at2"/>
<dbReference type="SMART" id="SM00530">
    <property type="entry name" value="HTH_XRE"/>
    <property type="match status" value="1"/>
</dbReference>
<evidence type="ECO:0000313" key="2">
    <source>
        <dbReference type="EMBL" id="KKB11008.1"/>
    </source>
</evidence>
<reference evidence="2 3" key="1">
    <citation type="submission" date="2015-03" db="EMBL/GenBank/DDBJ databases">
        <authorList>
            <person name="Hassan Y.I."/>
            <person name="Lepp D."/>
            <person name="Li X.-Z."/>
            <person name="Zhou T."/>
        </authorList>
    </citation>
    <scope>NUCLEOTIDE SEQUENCE [LARGE SCALE GENOMIC DNA]</scope>
    <source>
        <strain evidence="2 3">BD-c194</strain>
    </source>
</reference>
<dbReference type="PROSITE" id="PS50943">
    <property type="entry name" value="HTH_CROC1"/>
    <property type="match status" value="1"/>
</dbReference>
<dbReference type="AlphaFoldDB" id="A0A0F5FQ94"/>
<dbReference type="STRING" id="443610.VE25_14550"/>
<dbReference type="RefSeq" id="WP_046109367.1">
    <property type="nucleotide sequence ID" value="NZ_JZEX01000124.1"/>
</dbReference>
<dbReference type="PANTHER" id="PTHR40455:SF1">
    <property type="entry name" value="ANTITOXIN HIGA"/>
    <property type="match status" value="1"/>
</dbReference>
<sequence length="123" mass="14195">MELRPIVTEEDYRGALREIDRLWGAEPGTPEEAQLDAWVSLVEAYEKKHHPTPQLDPVETIRAHMEWNDYTQADLARLLGSRSRASEVLNRKRALTLEMIHKLHSEWGIPAELLVRPYDLDAA</sequence>
<proteinExistence type="predicted"/>
<dbReference type="InterPro" id="IPR039060">
    <property type="entry name" value="Antitox_HigA"/>
</dbReference>
<dbReference type="GO" id="GO:0001046">
    <property type="term" value="F:core promoter sequence-specific DNA binding"/>
    <property type="evidence" value="ECO:0007669"/>
    <property type="project" value="TreeGrafter"/>
</dbReference>
<accession>A0A0F5FQ94</accession>